<dbReference type="SMART" id="SM00100">
    <property type="entry name" value="cNMP"/>
    <property type="match status" value="1"/>
</dbReference>
<dbReference type="PROSITE" id="PS50042">
    <property type="entry name" value="CNMP_BINDING_3"/>
    <property type="match status" value="1"/>
</dbReference>
<evidence type="ECO:0000313" key="3">
    <source>
        <dbReference type="Proteomes" id="UP000192923"/>
    </source>
</evidence>
<dbReference type="PANTHER" id="PTHR24567:SF74">
    <property type="entry name" value="HTH-TYPE TRANSCRIPTIONAL REGULATOR ARCR"/>
    <property type="match status" value="1"/>
</dbReference>
<dbReference type="CDD" id="cd00038">
    <property type="entry name" value="CAP_ED"/>
    <property type="match status" value="1"/>
</dbReference>
<reference evidence="2 3" key="1">
    <citation type="submission" date="2016-12" db="EMBL/GenBank/DDBJ databases">
        <authorList>
            <person name="Song W.-J."/>
            <person name="Kurnit D.M."/>
        </authorList>
    </citation>
    <scope>NUCLEOTIDE SEQUENCE [LARGE SCALE GENOMIC DNA]</scope>
    <source>
        <strain evidence="2 3">175</strain>
    </source>
</reference>
<dbReference type="SUPFAM" id="SSF51206">
    <property type="entry name" value="cAMP-binding domain-like"/>
    <property type="match status" value="1"/>
</dbReference>
<dbReference type="Proteomes" id="UP000192923">
    <property type="component" value="Unassembled WGS sequence"/>
</dbReference>
<dbReference type="InterPro" id="IPR018490">
    <property type="entry name" value="cNMP-bd_dom_sf"/>
</dbReference>
<keyword evidence="3" id="KW-1185">Reference proteome</keyword>
<dbReference type="GO" id="GO:0005829">
    <property type="term" value="C:cytosol"/>
    <property type="evidence" value="ECO:0007669"/>
    <property type="project" value="TreeGrafter"/>
</dbReference>
<dbReference type="InterPro" id="IPR018488">
    <property type="entry name" value="cNMP-bd_CS"/>
</dbReference>
<dbReference type="STRING" id="1760988.SAMN02949497_3349"/>
<dbReference type="PRINTS" id="PR00103">
    <property type="entry name" value="CAMPKINASE"/>
</dbReference>
<dbReference type="InterPro" id="IPR050397">
    <property type="entry name" value="Env_Response_Regulators"/>
</dbReference>
<dbReference type="RefSeq" id="WP_085214645.1">
    <property type="nucleotide sequence ID" value="NZ_FXAM01000001.1"/>
</dbReference>
<dbReference type="InterPro" id="IPR014710">
    <property type="entry name" value="RmlC-like_jellyroll"/>
</dbReference>
<accession>A0A1Y6D054</accession>
<dbReference type="Gene3D" id="2.60.120.10">
    <property type="entry name" value="Jelly Rolls"/>
    <property type="match status" value="1"/>
</dbReference>
<dbReference type="OrthoDB" id="5241243at2"/>
<dbReference type="AlphaFoldDB" id="A0A1Y6D054"/>
<dbReference type="PROSITE" id="PS00889">
    <property type="entry name" value="CNMP_BINDING_2"/>
    <property type="match status" value="1"/>
</dbReference>
<sequence length="153" mass="17099">MQLKFRDILREPEFINSVRHEIKHYPAGATIIEEGSAGTEIYLILEGATEIYAAVDHLGPPGRTTEIARSNADAILGELSLFEHQPRTASVVATCDCQVAVIDGKSLESFMDRNPGLGYWILRDIFDQVVNRMRETTLRSNAITALYLNDYEA</sequence>
<dbReference type="Pfam" id="PF00027">
    <property type="entry name" value="cNMP_binding"/>
    <property type="match status" value="1"/>
</dbReference>
<evidence type="ECO:0000259" key="1">
    <source>
        <dbReference type="PROSITE" id="PS50042"/>
    </source>
</evidence>
<feature type="domain" description="Cyclic nucleotide-binding" evidence="1">
    <location>
        <begin position="23"/>
        <end position="111"/>
    </location>
</feature>
<dbReference type="PANTHER" id="PTHR24567">
    <property type="entry name" value="CRP FAMILY TRANSCRIPTIONAL REGULATORY PROTEIN"/>
    <property type="match status" value="1"/>
</dbReference>
<protein>
    <submittedName>
        <fullName evidence="2">Cyclic nucleotide-binding domain-containing protein</fullName>
    </submittedName>
</protein>
<organism evidence="2 3">
    <name type="scientific">Methylomagnum ishizawai</name>
    <dbReference type="NCBI Taxonomy" id="1760988"/>
    <lineage>
        <taxon>Bacteria</taxon>
        <taxon>Pseudomonadati</taxon>
        <taxon>Pseudomonadota</taxon>
        <taxon>Gammaproteobacteria</taxon>
        <taxon>Methylococcales</taxon>
        <taxon>Methylococcaceae</taxon>
        <taxon>Methylomagnum</taxon>
    </lineage>
</organism>
<gene>
    <name evidence="2" type="ORF">SAMN02949497_3349</name>
</gene>
<dbReference type="GO" id="GO:0003700">
    <property type="term" value="F:DNA-binding transcription factor activity"/>
    <property type="evidence" value="ECO:0007669"/>
    <property type="project" value="TreeGrafter"/>
</dbReference>
<name>A0A1Y6D054_9GAMM</name>
<evidence type="ECO:0000313" key="2">
    <source>
        <dbReference type="EMBL" id="SMF95971.1"/>
    </source>
</evidence>
<dbReference type="InterPro" id="IPR000595">
    <property type="entry name" value="cNMP-bd_dom"/>
</dbReference>
<dbReference type="EMBL" id="FXAM01000001">
    <property type="protein sequence ID" value="SMF95971.1"/>
    <property type="molecule type" value="Genomic_DNA"/>
</dbReference>
<proteinExistence type="predicted"/>